<protein>
    <recommendedName>
        <fullName evidence="3 16">Cytochrome b</fullName>
    </recommendedName>
</protein>
<evidence type="ECO:0000256" key="8">
    <source>
        <dbReference type="ARBA" id="ARBA00022723"/>
    </source>
</evidence>
<keyword evidence="5 16" id="KW-0349">Heme</keyword>
<evidence type="ECO:0000256" key="7">
    <source>
        <dbReference type="ARBA" id="ARBA00022692"/>
    </source>
</evidence>
<feature type="domain" description="Cytochrome b/b6 C-terminal region profile" evidence="18">
    <location>
        <begin position="201"/>
        <end position="363"/>
    </location>
</feature>
<feature type="domain" description="Cytochrome b/b6 N-terminal region profile" evidence="17">
    <location>
        <begin position="1"/>
        <end position="200"/>
    </location>
</feature>
<evidence type="ECO:0000256" key="4">
    <source>
        <dbReference type="ARBA" id="ARBA00022448"/>
    </source>
</evidence>
<dbReference type="Gene3D" id="1.20.810.10">
    <property type="entry name" value="Cytochrome Bc1 Complex, Chain C"/>
    <property type="match status" value="1"/>
</dbReference>
<dbReference type="GO" id="GO:0005743">
    <property type="term" value="C:mitochondrial inner membrane"/>
    <property type="evidence" value="ECO:0007669"/>
    <property type="project" value="UniProtKB-SubCell"/>
</dbReference>
<dbReference type="InterPro" id="IPR016174">
    <property type="entry name" value="Di-haem_cyt_TM"/>
</dbReference>
<feature type="transmembrane region" description="Helical" evidence="16">
    <location>
        <begin position="344"/>
        <end position="362"/>
    </location>
</feature>
<dbReference type="PROSITE" id="PS51003">
    <property type="entry name" value="CYTB_CTER"/>
    <property type="match status" value="1"/>
</dbReference>
<keyword evidence="8 16" id="KW-0479">Metal-binding</keyword>
<comment type="similarity">
    <text evidence="16">Belongs to the cytochrome b family.</text>
</comment>
<feature type="transmembrane region" description="Helical" evidence="16">
    <location>
        <begin position="310"/>
        <end position="332"/>
    </location>
</feature>
<evidence type="ECO:0000256" key="12">
    <source>
        <dbReference type="ARBA" id="ARBA00023004"/>
    </source>
</evidence>
<organism evidence="19">
    <name type="scientific">Hebesoma violentum</name>
    <dbReference type="NCBI Taxonomy" id="1410563"/>
    <lineage>
        <taxon>Eukaryota</taxon>
        <taxon>Metazoa</taxon>
        <taxon>Spiralia</taxon>
        <taxon>Lophotrochozoa</taxon>
        <taxon>Acanthocephala</taxon>
        <taxon>Eoacanthocephala</taxon>
        <taxon>Neoechinorhynchida</taxon>
        <taxon>Neoechinorhynchidae</taxon>
        <taxon>Hebesoma</taxon>
    </lineage>
</organism>
<evidence type="ECO:0000313" key="19">
    <source>
        <dbReference type="EMBL" id="AHB82309.1"/>
    </source>
</evidence>
<keyword evidence="4 16" id="KW-0813">Transport</keyword>
<evidence type="ECO:0000256" key="13">
    <source>
        <dbReference type="ARBA" id="ARBA00023075"/>
    </source>
</evidence>
<keyword evidence="6 16" id="KW-0679">Respiratory chain</keyword>
<dbReference type="InterPro" id="IPR005798">
    <property type="entry name" value="Cyt_b/b6_C"/>
</dbReference>
<feature type="transmembrane region" description="Helical" evidence="16">
    <location>
        <begin position="20"/>
        <end position="47"/>
    </location>
</feature>
<keyword evidence="12 16" id="KW-0408">Iron</keyword>
<keyword evidence="13" id="KW-0830">Ubiquinone</keyword>
<dbReference type="InterPro" id="IPR027387">
    <property type="entry name" value="Cytb/b6-like_sf"/>
</dbReference>
<dbReference type="CDD" id="cd00284">
    <property type="entry name" value="Cytochrome_b_N"/>
    <property type="match status" value="1"/>
</dbReference>
<evidence type="ECO:0000256" key="5">
    <source>
        <dbReference type="ARBA" id="ARBA00022617"/>
    </source>
</evidence>
<keyword evidence="9" id="KW-0999">Mitochondrion inner membrane</keyword>
<dbReference type="PANTHER" id="PTHR19271">
    <property type="entry name" value="CYTOCHROME B"/>
    <property type="match status" value="1"/>
</dbReference>
<comment type="cofactor">
    <cofactor evidence="16">
        <name>heme b</name>
        <dbReference type="ChEBI" id="CHEBI:60344"/>
    </cofactor>
    <text evidence="16">Binds 2 heme groups non-covalently.</text>
</comment>
<dbReference type="Pfam" id="PF00032">
    <property type="entry name" value="Cytochrom_B_C"/>
    <property type="match status" value="1"/>
</dbReference>
<evidence type="ECO:0000259" key="17">
    <source>
        <dbReference type="PROSITE" id="PS51002"/>
    </source>
</evidence>
<accession>A0A0C4JQE9</accession>
<geneLocation type="mitochondrion" evidence="19"/>
<evidence type="ECO:0000256" key="6">
    <source>
        <dbReference type="ARBA" id="ARBA00022660"/>
    </source>
</evidence>
<feature type="transmembrane region" description="Helical" evidence="16">
    <location>
        <begin position="103"/>
        <end position="124"/>
    </location>
</feature>
<keyword evidence="15 16" id="KW-0472">Membrane</keyword>
<evidence type="ECO:0000256" key="3">
    <source>
        <dbReference type="ARBA" id="ARBA00013531"/>
    </source>
</evidence>
<comment type="function">
    <text evidence="1 16">Component of the ubiquinol-cytochrome c reductase complex (complex III or cytochrome b-c1 complex) that is part of the mitochondrial respiratory chain. The b-c1 complex mediates electron transfer from ubiquinol to cytochrome c. Contributes to the generation of a proton gradient across the mitochondrial membrane that is then used for ATP synthesis.</text>
</comment>
<reference evidence="19" key="1">
    <citation type="journal article" date="2014" name="Shui Sheng Sheng Wu Hsueh Bao">
        <title>The cloning of the mitochondrial genome of Hebesoma violentum (Acanthocephala) and the phylogenetic analysis of Acanthocephalans.</title>
        <authorList>
            <person name="Pan T."/>
            <person name="Nie P."/>
        </authorList>
    </citation>
    <scope>NUCLEOTIDE SEQUENCE</scope>
</reference>
<feature type="transmembrane region" description="Helical" evidence="16">
    <location>
        <begin position="68"/>
        <end position="91"/>
    </location>
</feature>
<name>A0A0C4JQE9_9BILA</name>
<dbReference type="InterPro" id="IPR048259">
    <property type="entry name" value="Cytochrome_b_N_euk/bac"/>
</dbReference>
<keyword evidence="11 16" id="KW-1133">Transmembrane helix</keyword>
<evidence type="ECO:0000256" key="14">
    <source>
        <dbReference type="ARBA" id="ARBA00023128"/>
    </source>
</evidence>
<evidence type="ECO:0000256" key="2">
    <source>
        <dbReference type="ARBA" id="ARBA00004448"/>
    </source>
</evidence>
<feature type="transmembrane region" description="Helical" evidence="16">
    <location>
        <begin position="220"/>
        <end position="242"/>
    </location>
</feature>
<gene>
    <name evidence="19" type="primary">CYTB</name>
</gene>
<feature type="transmembrane region" description="Helical" evidence="16">
    <location>
        <begin position="279"/>
        <end position="298"/>
    </location>
</feature>
<dbReference type="EMBL" id="KC415004">
    <property type="protein sequence ID" value="AHB82309.1"/>
    <property type="molecule type" value="Genomic_DNA"/>
</dbReference>
<dbReference type="Pfam" id="PF00033">
    <property type="entry name" value="Cytochrome_B"/>
    <property type="match status" value="1"/>
</dbReference>
<dbReference type="AlphaFoldDB" id="A0A0C4JQE9"/>
<keyword evidence="10 16" id="KW-0249">Electron transport</keyword>
<evidence type="ECO:0000259" key="18">
    <source>
        <dbReference type="PROSITE" id="PS51003"/>
    </source>
</evidence>
<sequence length="363" mass="39812">MVSGVKSLMLNLPSPVGLNWGYKLGSMLGFVYGIQVLTGFLLSLFYSVQVEGGYTSVVSIMMDTANGWVIRLLHSFGSSALFMLLYLHVFRGLSYSGVKNSKAWLSGLLVFMVCMGVSFLGYVLPWGQMSYWGMTVVTSMLGAFPVLGSYIVGVLWGSSVAGVISLVRFYSLHYLLSLVMGLLAVVHIVVLHEKGSSNPLGVYSSSEMIVFSPGYVMKDLLGFVIVVIVYWLGLFFLGYLLMDEVNFEEVNYLSTPSHIKPEWYFLFAYCILRSVNSKLGGVLLMFGAIGVLILFSVFPSKSGGSESWVYLKKFVLCLVGVFFSMLVLLGGLEVDFPYDYLSKLATVGYFSSVGVLSLVVSVV</sequence>
<dbReference type="SUPFAM" id="SSF81648">
    <property type="entry name" value="a domain/subunit of cytochrome bc1 complex (Ubiquinol-cytochrome c reductase)"/>
    <property type="match status" value="1"/>
</dbReference>
<comment type="subcellular location">
    <subcellularLocation>
        <location evidence="2">Mitochondrion inner membrane</location>
        <topology evidence="2">Multi-pass membrane protein</topology>
    </subcellularLocation>
</comment>
<dbReference type="GO" id="GO:0008121">
    <property type="term" value="F:quinol-cytochrome-c reductase activity"/>
    <property type="evidence" value="ECO:0007669"/>
    <property type="project" value="TreeGrafter"/>
</dbReference>
<feature type="transmembrane region" description="Helical" evidence="16">
    <location>
        <begin position="172"/>
        <end position="191"/>
    </location>
</feature>
<feature type="transmembrane region" description="Helical" evidence="16">
    <location>
        <begin position="131"/>
        <end position="152"/>
    </location>
</feature>
<dbReference type="GO" id="GO:0046872">
    <property type="term" value="F:metal ion binding"/>
    <property type="evidence" value="ECO:0007669"/>
    <property type="project" value="UniProtKB-UniRule"/>
</dbReference>
<proteinExistence type="inferred from homology"/>
<evidence type="ECO:0000256" key="9">
    <source>
        <dbReference type="ARBA" id="ARBA00022792"/>
    </source>
</evidence>
<evidence type="ECO:0000256" key="15">
    <source>
        <dbReference type="ARBA" id="ARBA00023136"/>
    </source>
</evidence>
<dbReference type="GO" id="GO:0006122">
    <property type="term" value="P:mitochondrial electron transport, ubiquinol to cytochrome c"/>
    <property type="evidence" value="ECO:0007669"/>
    <property type="project" value="TreeGrafter"/>
</dbReference>
<dbReference type="InterPro" id="IPR036150">
    <property type="entry name" value="Cyt_b/b6_C_sf"/>
</dbReference>
<keyword evidence="14 16" id="KW-0496">Mitochondrion</keyword>
<dbReference type="PANTHER" id="PTHR19271:SF16">
    <property type="entry name" value="CYTOCHROME B"/>
    <property type="match status" value="1"/>
</dbReference>
<dbReference type="GO" id="GO:0016491">
    <property type="term" value="F:oxidoreductase activity"/>
    <property type="evidence" value="ECO:0007669"/>
    <property type="project" value="UniProtKB-UniRule"/>
</dbReference>
<keyword evidence="7 16" id="KW-0812">Transmembrane</keyword>
<evidence type="ECO:0000256" key="10">
    <source>
        <dbReference type="ARBA" id="ARBA00022982"/>
    </source>
</evidence>
<evidence type="ECO:0000256" key="16">
    <source>
        <dbReference type="RuleBase" id="RU362117"/>
    </source>
</evidence>
<dbReference type="InterPro" id="IPR005797">
    <property type="entry name" value="Cyt_b/b6_N"/>
</dbReference>
<evidence type="ECO:0000256" key="11">
    <source>
        <dbReference type="ARBA" id="ARBA00022989"/>
    </source>
</evidence>
<dbReference type="SUPFAM" id="SSF81342">
    <property type="entry name" value="Transmembrane di-heme cytochromes"/>
    <property type="match status" value="1"/>
</dbReference>
<evidence type="ECO:0000256" key="1">
    <source>
        <dbReference type="ARBA" id="ARBA00002566"/>
    </source>
</evidence>
<dbReference type="PROSITE" id="PS51002">
    <property type="entry name" value="CYTB_NTER"/>
    <property type="match status" value="1"/>
</dbReference>